<dbReference type="InterPro" id="IPR050397">
    <property type="entry name" value="Env_Response_Regulators"/>
</dbReference>
<dbReference type="InterPro" id="IPR036390">
    <property type="entry name" value="WH_DNA-bd_sf"/>
</dbReference>
<evidence type="ECO:0000259" key="5">
    <source>
        <dbReference type="PROSITE" id="PS51063"/>
    </source>
</evidence>
<comment type="caution">
    <text evidence="6">The sequence shown here is derived from an EMBL/GenBank/DDBJ whole genome shotgun (WGS) entry which is preliminary data.</text>
</comment>
<dbReference type="GO" id="GO:0003677">
    <property type="term" value="F:DNA binding"/>
    <property type="evidence" value="ECO:0007669"/>
    <property type="project" value="UniProtKB-KW"/>
</dbReference>
<dbReference type="GO" id="GO:0005829">
    <property type="term" value="C:cytosol"/>
    <property type="evidence" value="ECO:0007669"/>
    <property type="project" value="TreeGrafter"/>
</dbReference>
<evidence type="ECO:0000313" key="7">
    <source>
        <dbReference type="Proteomes" id="UP000238205"/>
    </source>
</evidence>
<evidence type="ECO:0000259" key="4">
    <source>
        <dbReference type="PROSITE" id="PS50042"/>
    </source>
</evidence>
<evidence type="ECO:0000313" key="6">
    <source>
        <dbReference type="EMBL" id="PRY75632.1"/>
    </source>
</evidence>
<accession>A0A2T0VV98</accession>
<evidence type="ECO:0000256" key="1">
    <source>
        <dbReference type="ARBA" id="ARBA00023015"/>
    </source>
</evidence>
<dbReference type="RefSeq" id="WP_106195979.1">
    <property type="nucleotide sequence ID" value="NZ_PVTO01000034.1"/>
</dbReference>
<dbReference type="GO" id="GO:0003700">
    <property type="term" value="F:DNA-binding transcription factor activity"/>
    <property type="evidence" value="ECO:0007669"/>
    <property type="project" value="TreeGrafter"/>
</dbReference>
<evidence type="ECO:0000256" key="3">
    <source>
        <dbReference type="ARBA" id="ARBA00023163"/>
    </source>
</evidence>
<dbReference type="OrthoDB" id="9798104at2"/>
<dbReference type="InterPro" id="IPR014710">
    <property type="entry name" value="RmlC-like_jellyroll"/>
</dbReference>
<dbReference type="Pfam" id="PF00027">
    <property type="entry name" value="cNMP_binding"/>
    <property type="match status" value="1"/>
</dbReference>
<evidence type="ECO:0000256" key="2">
    <source>
        <dbReference type="ARBA" id="ARBA00023125"/>
    </source>
</evidence>
<dbReference type="PRINTS" id="PR00034">
    <property type="entry name" value="HTHCRP"/>
</dbReference>
<dbReference type="CDD" id="cd00038">
    <property type="entry name" value="CAP_ED"/>
    <property type="match status" value="1"/>
</dbReference>
<protein>
    <submittedName>
        <fullName evidence="6">CRP/FNR family transcriptional regulator</fullName>
    </submittedName>
</protein>
<dbReference type="CDD" id="cd00092">
    <property type="entry name" value="HTH_CRP"/>
    <property type="match status" value="1"/>
</dbReference>
<proteinExistence type="predicted"/>
<dbReference type="SMART" id="SM00100">
    <property type="entry name" value="cNMP"/>
    <property type="match status" value="1"/>
</dbReference>
<dbReference type="PROSITE" id="PS51063">
    <property type="entry name" value="HTH_CRP_2"/>
    <property type="match status" value="1"/>
</dbReference>
<keyword evidence="7" id="KW-1185">Reference proteome</keyword>
<dbReference type="SMART" id="SM00419">
    <property type="entry name" value="HTH_CRP"/>
    <property type="match status" value="1"/>
</dbReference>
<keyword evidence="1" id="KW-0805">Transcription regulation</keyword>
<dbReference type="PANTHER" id="PTHR24567">
    <property type="entry name" value="CRP FAMILY TRANSCRIPTIONAL REGULATORY PROTEIN"/>
    <property type="match status" value="1"/>
</dbReference>
<dbReference type="InterPro" id="IPR036388">
    <property type="entry name" value="WH-like_DNA-bd_sf"/>
</dbReference>
<reference evidence="6 7" key="1">
    <citation type="submission" date="2018-03" db="EMBL/GenBank/DDBJ databases">
        <title>Genomic Encyclopedia of Archaeal and Bacterial Type Strains, Phase II (KMG-II): from individual species to whole genera.</title>
        <authorList>
            <person name="Goeker M."/>
        </authorList>
    </citation>
    <scope>NUCLEOTIDE SEQUENCE [LARGE SCALE GENOMIC DNA]</scope>
    <source>
        <strain evidence="6 7">DSM 13175</strain>
    </source>
</reference>
<organism evidence="6 7">
    <name type="scientific">Alkalibacterium olivapovliticus</name>
    <dbReference type="NCBI Taxonomy" id="99907"/>
    <lineage>
        <taxon>Bacteria</taxon>
        <taxon>Bacillati</taxon>
        <taxon>Bacillota</taxon>
        <taxon>Bacilli</taxon>
        <taxon>Lactobacillales</taxon>
        <taxon>Carnobacteriaceae</taxon>
        <taxon>Alkalibacterium</taxon>
    </lineage>
</organism>
<dbReference type="InterPro" id="IPR000595">
    <property type="entry name" value="cNMP-bd_dom"/>
</dbReference>
<sequence length="234" mass="26432">MTKKDQSEKRVCSVSHRGCVSMVPIFNHLDTLQMEEIMETVQAHSFKRGELIYRAGDTSDVLTIVNKGSLRIYRLSESGKEQLVRVLKPGEFTGELALFNETVHENYAEAMEATSVCQITRASLQKLLIKYPSISLKILQALSSRLDESEQQAAQFSTESTEQRLASYLADLLVEDDQSAIVTLPLTKKDLASYIGTTPETVSRKLKELEEMQLIRRISSSKIEILDEEKLLFL</sequence>
<keyword evidence="2" id="KW-0238">DNA-binding</keyword>
<dbReference type="Pfam" id="PF13545">
    <property type="entry name" value="HTH_Crp_2"/>
    <property type="match status" value="1"/>
</dbReference>
<dbReference type="SUPFAM" id="SSF46785">
    <property type="entry name" value="Winged helix' DNA-binding domain"/>
    <property type="match status" value="1"/>
</dbReference>
<dbReference type="Proteomes" id="UP000238205">
    <property type="component" value="Unassembled WGS sequence"/>
</dbReference>
<feature type="domain" description="HTH crp-type" evidence="5">
    <location>
        <begin position="159"/>
        <end position="229"/>
    </location>
</feature>
<dbReference type="SUPFAM" id="SSF51206">
    <property type="entry name" value="cAMP-binding domain-like"/>
    <property type="match status" value="1"/>
</dbReference>
<dbReference type="InterPro" id="IPR012318">
    <property type="entry name" value="HTH_CRP"/>
</dbReference>
<dbReference type="Gene3D" id="2.60.120.10">
    <property type="entry name" value="Jelly Rolls"/>
    <property type="match status" value="1"/>
</dbReference>
<dbReference type="PROSITE" id="PS50042">
    <property type="entry name" value="CNMP_BINDING_3"/>
    <property type="match status" value="1"/>
</dbReference>
<dbReference type="AlphaFoldDB" id="A0A2T0VV98"/>
<keyword evidence="3" id="KW-0804">Transcription</keyword>
<dbReference type="InterPro" id="IPR018490">
    <property type="entry name" value="cNMP-bd_dom_sf"/>
</dbReference>
<dbReference type="PANTHER" id="PTHR24567:SF26">
    <property type="entry name" value="REGULATORY PROTEIN YEIL"/>
    <property type="match status" value="1"/>
</dbReference>
<feature type="domain" description="Cyclic nucleotide-binding" evidence="4">
    <location>
        <begin position="25"/>
        <end position="145"/>
    </location>
</feature>
<dbReference type="EMBL" id="PVTO01000034">
    <property type="protein sequence ID" value="PRY75632.1"/>
    <property type="molecule type" value="Genomic_DNA"/>
</dbReference>
<dbReference type="Gene3D" id="1.10.10.10">
    <property type="entry name" value="Winged helix-like DNA-binding domain superfamily/Winged helix DNA-binding domain"/>
    <property type="match status" value="1"/>
</dbReference>
<name>A0A2T0VV98_9LACT</name>
<gene>
    <name evidence="6" type="ORF">CLV38_1347</name>
</gene>